<dbReference type="Pfam" id="PF14606">
    <property type="entry name" value="Lipase_GDSL_3"/>
    <property type="match status" value="1"/>
</dbReference>
<evidence type="ECO:0000313" key="3">
    <source>
        <dbReference type="EMBL" id="MFD2554429.1"/>
    </source>
</evidence>
<evidence type="ECO:0000313" key="4">
    <source>
        <dbReference type="Proteomes" id="UP001597440"/>
    </source>
</evidence>
<keyword evidence="3" id="KW-0378">Hydrolase</keyword>
<dbReference type="InterPro" id="IPR036514">
    <property type="entry name" value="SGNH_hydro_sf"/>
</dbReference>
<dbReference type="InterPro" id="IPR032740">
    <property type="entry name" value="GxDLY"/>
</dbReference>
<feature type="domain" description="SGNH hydrolase-type esterase" evidence="1">
    <location>
        <begin position="185"/>
        <end position="357"/>
    </location>
</feature>
<accession>A0ABW5KZP9</accession>
<dbReference type="SUPFAM" id="SSF52266">
    <property type="entry name" value="SGNH hydrolase"/>
    <property type="match status" value="1"/>
</dbReference>
<dbReference type="Gene3D" id="3.40.50.1110">
    <property type="entry name" value="SGNH hydrolase"/>
    <property type="match status" value="1"/>
</dbReference>
<dbReference type="Gene3D" id="2.60.120.260">
    <property type="entry name" value="Galactose-binding domain-like"/>
    <property type="match status" value="1"/>
</dbReference>
<dbReference type="GO" id="GO:0016787">
    <property type="term" value="F:hydrolase activity"/>
    <property type="evidence" value="ECO:0007669"/>
    <property type="project" value="UniProtKB-KW"/>
</dbReference>
<dbReference type="RefSeq" id="WP_210355005.1">
    <property type="nucleotide sequence ID" value="NZ_JAEQMU010000003.1"/>
</dbReference>
<name>A0ABW5KZP9_9SPHI</name>
<dbReference type="InterPro" id="IPR013830">
    <property type="entry name" value="SGNH_hydro"/>
</dbReference>
<organism evidence="3 4">
    <name type="scientific">Sphingobacterium tabacisoli</name>
    <dbReference type="NCBI Taxonomy" id="2044855"/>
    <lineage>
        <taxon>Bacteria</taxon>
        <taxon>Pseudomonadati</taxon>
        <taxon>Bacteroidota</taxon>
        <taxon>Sphingobacteriia</taxon>
        <taxon>Sphingobacteriales</taxon>
        <taxon>Sphingobacteriaceae</taxon>
        <taxon>Sphingobacterium</taxon>
    </lineage>
</organism>
<keyword evidence="4" id="KW-1185">Reference proteome</keyword>
<sequence>MMNKRFFILLYSFSCWVSLLNGQEYPNFRWIDFQADKTVVVQGQGWGNDVVNRFDRLPGIYKDSVRQDVWRLSRNSSGIYVDFTTNSDSLVLEYKYGGKESLKNMSSIGVSGMDMYAKMASGKWIWVKGKYVSFEKDKMQLLFDGLGNDKVLFYRLYFPLYNNISDFQFGIRHNANIIWKSNPEAPIIIYGTSIAQGASASRAGLSWSAILGRETRSPIINLGFSGNGRLEKELVDLIAKKKASIYIIDCLPNLVAFKDEDVYQRLVYALNRLRMENPTTPIIFTEHAIATIELVNDASQKDYERVNRNFNRFIKDQVEGKDSNVYVLKAEEINLGVNSTIDGVHPSDLGMTQYAEASYLRLINRITALKK</sequence>
<feature type="domain" description="SGNH hydrolase-type esterase N-terminal" evidence="2">
    <location>
        <begin position="29"/>
        <end position="177"/>
    </location>
</feature>
<reference evidence="4" key="1">
    <citation type="journal article" date="2019" name="Int. J. Syst. Evol. Microbiol.">
        <title>The Global Catalogue of Microorganisms (GCM) 10K type strain sequencing project: providing services to taxonomists for standard genome sequencing and annotation.</title>
        <authorList>
            <consortium name="The Broad Institute Genomics Platform"/>
            <consortium name="The Broad Institute Genome Sequencing Center for Infectious Disease"/>
            <person name="Wu L."/>
            <person name="Ma J."/>
        </authorList>
    </citation>
    <scope>NUCLEOTIDE SEQUENCE [LARGE SCALE GENOMIC DNA]</scope>
    <source>
        <strain evidence="4">KCTC 52298</strain>
    </source>
</reference>
<proteinExistence type="predicted"/>
<evidence type="ECO:0000259" key="1">
    <source>
        <dbReference type="Pfam" id="PF14606"/>
    </source>
</evidence>
<comment type="caution">
    <text evidence="3">The sequence shown here is derived from an EMBL/GenBank/DDBJ whole genome shotgun (WGS) entry which is preliminary data.</text>
</comment>
<evidence type="ECO:0000259" key="2">
    <source>
        <dbReference type="Pfam" id="PF14607"/>
    </source>
</evidence>
<dbReference type="Pfam" id="PF14607">
    <property type="entry name" value="GxDLY"/>
    <property type="match status" value="1"/>
</dbReference>
<dbReference type="EMBL" id="JBHULD010000009">
    <property type="protein sequence ID" value="MFD2554429.1"/>
    <property type="molecule type" value="Genomic_DNA"/>
</dbReference>
<protein>
    <submittedName>
        <fullName evidence="3">SGNH/GDSL hydrolase family protein</fullName>
    </submittedName>
</protein>
<gene>
    <name evidence="3" type="ORF">ACFSQW_08500</name>
</gene>
<dbReference type="Proteomes" id="UP001597440">
    <property type="component" value="Unassembled WGS sequence"/>
</dbReference>